<dbReference type="GO" id="GO:0003677">
    <property type="term" value="F:DNA binding"/>
    <property type="evidence" value="ECO:0007669"/>
    <property type="project" value="UniProtKB-KW"/>
</dbReference>
<dbReference type="CDD" id="cd00067">
    <property type="entry name" value="GAL4"/>
    <property type="match status" value="1"/>
</dbReference>
<dbReference type="PANTHER" id="PTHR36206:SF12">
    <property type="entry name" value="ASPERCRYPTIN BIOSYNTHESIS CLUSTER-SPECIFIC TRANSCRIPTION REGULATOR ATNN-RELATED"/>
    <property type="match status" value="1"/>
</dbReference>
<keyword evidence="6" id="KW-0539">Nucleus</keyword>
<evidence type="ECO:0000259" key="7">
    <source>
        <dbReference type="PROSITE" id="PS50048"/>
    </source>
</evidence>
<dbReference type="OrthoDB" id="3598904at2759"/>
<dbReference type="PANTHER" id="PTHR36206">
    <property type="entry name" value="ASPERCRYPTIN BIOSYNTHESIS CLUSTER-SPECIFIC TRANSCRIPTION REGULATOR ATNN-RELATED"/>
    <property type="match status" value="1"/>
</dbReference>
<name>A0A9P4J085_9PEZI</name>
<dbReference type="EMBL" id="ML996086">
    <property type="protein sequence ID" value="KAF2152229.1"/>
    <property type="molecule type" value="Genomic_DNA"/>
</dbReference>
<dbReference type="PROSITE" id="PS00463">
    <property type="entry name" value="ZN2_CY6_FUNGAL_1"/>
    <property type="match status" value="1"/>
</dbReference>
<keyword evidence="4" id="KW-0238">DNA-binding</keyword>
<keyword evidence="9" id="KW-1185">Reference proteome</keyword>
<keyword evidence="1" id="KW-0479">Metal-binding</keyword>
<protein>
    <recommendedName>
        <fullName evidence="7">Zn(2)-C6 fungal-type domain-containing protein</fullName>
    </recommendedName>
</protein>
<evidence type="ECO:0000313" key="8">
    <source>
        <dbReference type="EMBL" id="KAF2152229.1"/>
    </source>
</evidence>
<proteinExistence type="predicted"/>
<evidence type="ECO:0000256" key="5">
    <source>
        <dbReference type="ARBA" id="ARBA00023163"/>
    </source>
</evidence>
<evidence type="ECO:0000256" key="3">
    <source>
        <dbReference type="ARBA" id="ARBA00023015"/>
    </source>
</evidence>
<evidence type="ECO:0000256" key="2">
    <source>
        <dbReference type="ARBA" id="ARBA00022833"/>
    </source>
</evidence>
<dbReference type="InterPro" id="IPR001138">
    <property type="entry name" value="Zn2Cys6_DnaBD"/>
</dbReference>
<dbReference type="AlphaFoldDB" id="A0A9P4J085"/>
<sequence length="534" mass="59774">MISSTAQSRPSTKRPRVRTGCITCRIRKVKCDEIKPACKRCTDTGRKCDGYVNINPSRKPDPPLVSSRSSPSSSLVRTCSPQADIPLLSATLPAIELHWISYFSLHTGPSLSGFADGEFWSQTLPQLCFTEPAIRHAVLAVASYHAQFGSYTTERVIPSAARLVSIKHYTKAISCLQQCLAQGTGNAEIPLICCLLFICLECFEGNRVLVLDHLRSGLSILQSEQSYSPSSPFSIKPKLNNIFRRLDAQSTMWGRPTCPQLEELVDQLKALDTSITDVSTAQRTLDSLVWLSLNFGHLVSRDSCHSCGSPNETIRCPYTLQQRLQERLMRWNHDFSELEKAHRDRHGFVTAARLLRIHHAATFVYLSTCLDTYEQYYEAFMPEFTTIVRLATEIIDSSLQESATESLSFSLEAVFILPLYLTALKCRDKVIRHKAIHLLEAQSGLEGLCVSKIHARVARRVVEIEESLELPCTMPAATLEPLSLNGANKQFWVHPHEINRDDDGTSRSACVTLLATFDGHTDSPSMVWQEDIVF</sequence>
<evidence type="ECO:0000256" key="6">
    <source>
        <dbReference type="ARBA" id="ARBA00023242"/>
    </source>
</evidence>
<dbReference type="PROSITE" id="PS50048">
    <property type="entry name" value="ZN2_CY6_FUNGAL_2"/>
    <property type="match status" value="1"/>
</dbReference>
<dbReference type="Pfam" id="PF11951">
    <property type="entry name" value="Fungal_trans_2"/>
    <property type="match status" value="1"/>
</dbReference>
<evidence type="ECO:0000256" key="4">
    <source>
        <dbReference type="ARBA" id="ARBA00023125"/>
    </source>
</evidence>
<organism evidence="8 9">
    <name type="scientific">Myriangium duriaei CBS 260.36</name>
    <dbReference type="NCBI Taxonomy" id="1168546"/>
    <lineage>
        <taxon>Eukaryota</taxon>
        <taxon>Fungi</taxon>
        <taxon>Dikarya</taxon>
        <taxon>Ascomycota</taxon>
        <taxon>Pezizomycotina</taxon>
        <taxon>Dothideomycetes</taxon>
        <taxon>Dothideomycetidae</taxon>
        <taxon>Myriangiales</taxon>
        <taxon>Myriangiaceae</taxon>
        <taxon>Myriangium</taxon>
    </lineage>
</organism>
<dbReference type="Proteomes" id="UP000799439">
    <property type="component" value="Unassembled WGS sequence"/>
</dbReference>
<gene>
    <name evidence="8" type="ORF">K461DRAFT_268211</name>
</gene>
<dbReference type="SUPFAM" id="SSF57701">
    <property type="entry name" value="Zn2/Cys6 DNA-binding domain"/>
    <property type="match status" value="1"/>
</dbReference>
<reference evidence="8" key="1">
    <citation type="journal article" date="2020" name="Stud. Mycol.">
        <title>101 Dothideomycetes genomes: a test case for predicting lifestyles and emergence of pathogens.</title>
        <authorList>
            <person name="Haridas S."/>
            <person name="Albert R."/>
            <person name="Binder M."/>
            <person name="Bloem J."/>
            <person name="Labutti K."/>
            <person name="Salamov A."/>
            <person name="Andreopoulos B."/>
            <person name="Baker S."/>
            <person name="Barry K."/>
            <person name="Bills G."/>
            <person name="Bluhm B."/>
            <person name="Cannon C."/>
            <person name="Castanera R."/>
            <person name="Culley D."/>
            <person name="Daum C."/>
            <person name="Ezra D."/>
            <person name="Gonzalez J."/>
            <person name="Henrissat B."/>
            <person name="Kuo A."/>
            <person name="Liang C."/>
            <person name="Lipzen A."/>
            <person name="Lutzoni F."/>
            <person name="Magnuson J."/>
            <person name="Mondo S."/>
            <person name="Nolan M."/>
            <person name="Ohm R."/>
            <person name="Pangilinan J."/>
            <person name="Park H.-J."/>
            <person name="Ramirez L."/>
            <person name="Alfaro M."/>
            <person name="Sun H."/>
            <person name="Tritt A."/>
            <person name="Yoshinaga Y."/>
            <person name="Zwiers L.-H."/>
            <person name="Turgeon B."/>
            <person name="Goodwin S."/>
            <person name="Spatafora J."/>
            <person name="Crous P."/>
            <person name="Grigoriev I."/>
        </authorList>
    </citation>
    <scope>NUCLEOTIDE SEQUENCE</scope>
    <source>
        <strain evidence="8">CBS 260.36</strain>
    </source>
</reference>
<evidence type="ECO:0000256" key="1">
    <source>
        <dbReference type="ARBA" id="ARBA00022723"/>
    </source>
</evidence>
<keyword evidence="3" id="KW-0805">Transcription regulation</keyword>
<dbReference type="InterPro" id="IPR021858">
    <property type="entry name" value="Fun_TF"/>
</dbReference>
<feature type="domain" description="Zn(2)-C6 fungal-type" evidence="7">
    <location>
        <begin position="20"/>
        <end position="48"/>
    </location>
</feature>
<dbReference type="SMART" id="SM00066">
    <property type="entry name" value="GAL4"/>
    <property type="match status" value="1"/>
</dbReference>
<keyword evidence="2" id="KW-0862">Zinc</keyword>
<dbReference type="InterPro" id="IPR036864">
    <property type="entry name" value="Zn2-C6_fun-type_DNA-bd_sf"/>
</dbReference>
<comment type="caution">
    <text evidence="8">The sequence shown here is derived from an EMBL/GenBank/DDBJ whole genome shotgun (WGS) entry which is preliminary data.</text>
</comment>
<evidence type="ECO:0000313" key="9">
    <source>
        <dbReference type="Proteomes" id="UP000799439"/>
    </source>
</evidence>
<dbReference type="InterPro" id="IPR052360">
    <property type="entry name" value="Transcr_Regulatory_Proteins"/>
</dbReference>
<dbReference type="GO" id="GO:0008270">
    <property type="term" value="F:zinc ion binding"/>
    <property type="evidence" value="ECO:0007669"/>
    <property type="project" value="InterPro"/>
</dbReference>
<dbReference type="Pfam" id="PF00172">
    <property type="entry name" value="Zn_clus"/>
    <property type="match status" value="1"/>
</dbReference>
<dbReference type="GO" id="GO:0000981">
    <property type="term" value="F:DNA-binding transcription factor activity, RNA polymerase II-specific"/>
    <property type="evidence" value="ECO:0007669"/>
    <property type="project" value="InterPro"/>
</dbReference>
<keyword evidence="5" id="KW-0804">Transcription</keyword>
<dbReference type="Gene3D" id="4.10.240.10">
    <property type="entry name" value="Zn(2)-C6 fungal-type DNA-binding domain"/>
    <property type="match status" value="1"/>
</dbReference>
<accession>A0A9P4J085</accession>